<dbReference type="EMBL" id="CP031149">
    <property type="protein sequence ID" value="AXG11932.1"/>
    <property type="molecule type" value="Genomic_DNA"/>
</dbReference>
<reference evidence="1 2" key="1">
    <citation type="submission" date="2018-07" db="EMBL/GenBank/DDBJ databases">
        <title>Genome sequences of Haloplanus sp. CBA1112.</title>
        <authorList>
            <person name="Kim Y.B."/>
            <person name="Roh S.W."/>
        </authorList>
    </citation>
    <scope>NUCLEOTIDE SEQUENCE [LARGE SCALE GENOMIC DNA]</scope>
    <source>
        <strain evidence="1 2">CBA1112</strain>
        <plasmid evidence="2">pcba1112-02</plasmid>
    </source>
</reference>
<organism evidence="1 2">
    <name type="scientific">Haloplanus rubicundus</name>
    <dbReference type="NCBI Taxonomy" id="1547898"/>
    <lineage>
        <taxon>Archaea</taxon>
        <taxon>Methanobacteriati</taxon>
        <taxon>Methanobacteriota</taxon>
        <taxon>Stenosarchaea group</taxon>
        <taxon>Halobacteria</taxon>
        <taxon>Halobacteriales</taxon>
        <taxon>Haloferacaceae</taxon>
        <taxon>Haloplanus</taxon>
    </lineage>
</organism>
<dbReference type="AlphaFoldDB" id="A0A345EIB0"/>
<evidence type="ECO:0000313" key="1">
    <source>
        <dbReference type="EMBL" id="AXG11932.1"/>
    </source>
</evidence>
<evidence type="ECO:0000313" key="2">
    <source>
        <dbReference type="Proteomes" id="UP000252985"/>
    </source>
</evidence>
<accession>A0A345EIB0</accession>
<keyword evidence="1" id="KW-0614">Plasmid</keyword>
<name>A0A345EIB0_9EURY</name>
<sequence>MTLNTPSIQMSPALLPPGVPHTYRVVVGDELHFIAQHSPGLRLKTYMEKIWRMATDGGVTGPGSLGGMLRFATPVDSFPDVLVIACRGQRIAMKGSAFVGHALGYPSSYR</sequence>
<gene>
    <name evidence="1" type="ORF">DU484_18635</name>
</gene>
<dbReference type="Proteomes" id="UP000252985">
    <property type="component" value="Plasmid pCBA1112-02"/>
</dbReference>
<protein>
    <submittedName>
        <fullName evidence="1">Uncharacterized protein</fullName>
    </submittedName>
</protein>
<proteinExistence type="predicted"/>
<geneLocation type="plasmid" evidence="2">
    <name>pcba1112-02</name>
</geneLocation>
<dbReference type="KEGG" id="haq:DU484_18635"/>